<reference evidence="1" key="1">
    <citation type="submission" date="2014-09" db="EMBL/GenBank/DDBJ databases">
        <authorList>
            <person name="Magalhaes I.L.F."/>
            <person name="Oliveira U."/>
            <person name="Santos F.R."/>
            <person name="Vidigal T.H.D.A."/>
            <person name="Brescovit A.D."/>
            <person name="Santos A.J."/>
        </authorList>
    </citation>
    <scope>NUCLEOTIDE SEQUENCE</scope>
    <source>
        <tissue evidence="1">Shoot tissue taken approximately 20 cm above the soil surface</tissue>
    </source>
</reference>
<sequence>MDATTSPLHLSTRNAILLYVYETWLGLNEAQACCL</sequence>
<accession>A0A0A9FBA2</accession>
<evidence type="ECO:0000313" key="1">
    <source>
        <dbReference type="EMBL" id="JAE10325.1"/>
    </source>
</evidence>
<protein>
    <submittedName>
        <fullName evidence="1">Uncharacterized protein</fullName>
    </submittedName>
</protein>
<dbReference type="EMBL" id="GBRH01187571">
    <property type="protein sequence ID" value="JAE10325.1"/>
    <property type="molecule type" value="Transcribed_RNA"/>
</dbReference>
<proteinExistence type="predicted"/>
<reference evidence="1" key="2">
    <citation type="journal article" date="2015" name="Data Brief">
        <title>Shoot transcriptome of the giant reed, Arundo donax.</title>
        <authorList>
            <person name="Barrero R.A."/>
            <person name="Guerrero F.D."/>
            <person name="Moolhuijzen P."/>
            <person name="Goolsby J.A."/>
            <person name="Tidwell J."/>
            <person name="Bellgard S.E."/>
            <person name="Bellgard M.I."/>
        </authorList>
    </citation>
    <scope>NUCLEOTIDE SEQUENCE</scope>
    <source>
        <tissue evidence="1">Shoot tissue taken approximately 20 cm above the soil surface</tissue>
    </source>
</reference>
<organism evidence="1">
    <name type="scientific">Arundo donax</name>
    <name type="common">Giant reed</name>
    <name type="synonym">Donax arundinaceus</name>
    <dbReference type="NCBI Taxonomy" id="35708"/>
    <lineage>
        <taxon>Eukaryota</taxon>
        <taxon>Viridiplantae</taxon>
        <taxon>Streptophyta</taxon>
        <taxon>Embryophyta</taxon>
        <taxon>Tracheophyta</taxon>
        <taxon>Spermatophyta</taxon>
        <taxon>Magnoliopsida</taxon>
        <taxon>Liliopsida</taxon>
        <taxon>Poales</taxon>
        <taxon>Poaceae</taxon>
        <taxon>PACMAD clade</taxon>
        <taxon>Arundinoideae</taxon>
        <taxon>Arundineae</taxon>
        <taxon>Arundo</taxon>
    </lineage>
</organism>
<name>A0A0A9FBA2_ARUDO</name>
<dbReference type="AlphaFoldDB" id="A0A0A9FBA2"/>